<dbReference type="EMBL" id="HBGF01001936">
    <property type="protein sequence ID" value="CAD9090100.1"/>
    <property type="molecule type" value="Transcribed_RNA"/>
</dbReference>
<dbReference type="PANTHER" id="PTHR15615">
    <property type="match status" value="1"/>
</dbReference>
<proteinExistence type="predicted"/>
<gene>
    <name evidence="1" type="ORF">NDES1114_LOCUS1324</name>
</gene>
<sequence>MPFTAPMTPATLPSPATLQAALAAIEEAVMPSVDAELAAVAAQQATGHLHGGCITPFHSCAVPGVTLPQYAVHVAKTTGYTSHGLAHAIAMMGRFAVATRRGITPLAMHRLSTVAMQVGMKCSNDAFVKNVYVAKLAGMTLPELNHLEEFFVNAINFDCMPSDAELCDLPRALAALYRNGAATHANVHAQIQRFAFTSPLPVAPAKPLATEMIAEDESAPLAMPVLFAGVHTCGVDPGDANAASISTAAYIHPNQQSFSTASPRLARHGSATSDDSVCDTSVALEGESFAAVA</sequence>
<name>A0A7S1KZF6_NEODS</name>
<dbReference type="Pfam" id="PF08613">
    <property type="entry name" value="Cyclin"/>
    <property type="match status" value="1"/>
</dbReference>
<protein>
    <submittedName>
        <fullName evidence="1">Uncharacterized protein</fullName>
    </submittedName>
</protein>
<evidence type="ECO:0000313" key="1">
    <source>
        <dbReference type="EMBL" id="CAD9090100.1"/>
    </source>
</evidence>
<dbReference type="GO" id="GO:0019901">
    <property type="term" value="F:protein kinase binding"/>
    <property type="evidence" value="ECO:0007669"/>
    <property type="project" value="InterPro"/>
</dbReference>
<reference evidence="1" key="1">
    <citation type="submission" date="2021-01" db="EMBL/GenBank/DDBJ databases">
        <authorList>
            <person name="Corre E."/>
            <person name="Pelletier E."/>
            <person name="Niang G."/>
            <person name="Scheremetjew M."/>
            <person name="Finn R."/>
            <person name="Kale V."/>
            <person name="Holt S."/>
            <person name="Cochrane G."/>
            <person name="Meng A."/>
            <person name="Brown T."/>
            <person name="Cohen L."/>
        </authorList>
    </citation>
    <scope>NUCLEOTIDE SEQUENCE</scope>
    <source>
        <strain evidence="1">CCAP 1951/1</strain>
    </source>
</reference>
<dbReference type="PANTHER" id="PTHR15615:SF108">
    <property type="entry name" value="PROTEIN CNPPD1"/>
    <property type="match status" value="1"/>
</dbReference>
<dbReference type="AlphaFoldDB" id="A0A7S1KZF6"/>
<accession>A0A7S1KZF6</accession>
<organism evidence="1">
    <name type="scientific">Neobodo designis</name>
    <name type="common">Flagellated protozoan</name>
    <name type="synonym">Bodo designis</name>
    <dbReference type="NCBI Taxonomy" id="312471"/>
    <lineage>
        <taxon>Eukaryota</taxon>
        <taxon>Discoba</taxon>
        <taxon>Euglenozoa</taxon>
        <taxon>Kinetoplastea</taxon>
        <taxon>Metakinetoplastina</taxon>
        <taxon>Neobodonida</taxon>
        <taxon>Neobodo</taxon>
    </lineage>
</organism>
<dbReference type="Gene3D" id="1.10.472.10">
    <property type="entry name" value="Cyclin-like"/>
    <property type="match status" value="1"/>
</dbReference>
<dbReference type="InterPro" id="IPR013922">
    <property type="entry name" value="Cyclin_PHO80-like"/>
</dbReference>